<dbReference type="InterPro" id="IPR001087">
    <property type="entry name" value="GDSL"/>
</dbReference>
<dbReference type="Gene3D" id="3.40.50.1110">
    <property type="entry name" value="SGNH hydrolase"/>
    <property type="match status" value="1"/>
</dbReference>
<dbReference type="Pfam" id="PF00657">
    <property type="entry name" value="Lipase_GDSL"/>
    <property type="match status" value="1"/>
</dbReference>
<protein>
    <submittedName>
        <fullName evidence="2">Uncharacterized protein</fullName>
    </submittedName>
</protein>
<proteinExistence type="inferred from homology"/>
<dbReference type="GO" id="GO:0016788">
    <property type="term" value="F:hydrolase activity, acting on ester bonds"/>
    <property type="evidence" value="ECO:0007669"/>
    <property type="project" value="InterPro"/>
</dbReference>
<dbReference type="AlphaFoldDB" id="A0AA35VXI4"/>
<evidence type="ECO:0000256" key="1">
    <source>
        <dbReference type="ARBA" id="ARBA00008668"/>
    </source>
</evidence>
<comment type="similarity">
    <text evidence="1">Belongs to the 'GDSL' lipolytic enzyme family.</text>
</comment>
<organism evidence="2 3">
    <name type="scientific">Lactuca saligna</name>
    <name type="common">Willowleaf lettuce</name>
    <dbReference type="NCBI Taxonomy" id="75948"/>
    <lineage>
        <taxon>Eukaryota</taxon>
        <taxon>Viridiplantae</taxon>
        <taxon>Streptophyta</taxon>
        <taxon>Embryophyta</taxon>
        <taxon>Tracheophyta</taxon>
        <taxon>Spermatophyta</taxon>
        <taxon>Magnoliopsida</taxon>
        <taxon>eudicotyledons</taxon>
        <taxon>Gunneridae</taxon>
        <taxon>Pentapetalae</taxon>
        <taxon>asterids</taxon>
        <taxon>campanulids</taxon>
        <taxon>Asterales</taxon>
        <taxon>Asteraceae</taxon>
        <taxon>Cichorioideae</taxon>
        <taxon>Cichorieae</taxon>
        <taxon>Lactucinae</taxon>
        <taxon>Lactuca</taxon>
    </lineage>
</organism>
<dbReference type="InterPro" id="IPR036514">
    <property type="entry name" value="SGNH_hydro_sf"/>
</dbReference>
<dbReference type="Proteomes" id="UP001177003">
    <property type="component" value="Chromosome 2"/>
</dbReference>
<reference evidence="2" key="1">
    <citation type="submission" date="2023-04" db="EMBL/GenBank/DDBJ databases">
        <authorList>
            <person name="Vijverberg K."/>
            <person name="Xiong W."/>
            <person name="Schranz E."/>
        </authorList>
    </citation>
    <scope>NUCLEOTIDE SEQUENCE</scope>
</reference>
<dbReference type="PANTHER" id="PTHR45642">
    <property type="entry name" value="GDSL ESTERASE/LIPASE EXL3"/>
    <property type="match status" value="1"/>
</dbReference>
<evidence type="ECO:0000313" key="3">
    <source>
        <dbReference type="Proteomes" id="UP001177003"/>
    </source>
</evidence>
<dbReference type="InterPro" id="IPR050592">
    <property type="entry name" value="GDSL_lipolytic_enzyme"/>
</dbReference>
<accession>A0AA35VXI4</accession>
<sequence length="252" mass="27781">MQRLDNKIPAEGLGVKEYLPPYLNPSIQIKDLLTGVCFASAGSGYDPQTTNQTRAIPMLDQLDLFKEYLGKLETNIGEEAAKEIITNSVFLVVASTNDILFSLPASGLPDDVYDSMLVNLTLSFVQELYKMGARKIGVFSAPPVGCLPVERTLQGGQLPILESNLPQSRIAFVDFYNPLIRIINNPEKYGLEVTNRGCCGTGLREFSYTCNQLVGTCPDDSKYLFFDSGHLSEIGCYIFANLTIPDLVENLF</sequence>
<evidence type="ECO:0000313" key="2">
    <source>
        <dbReference type="EMBL" id="CAI9270432.1"/>
    </source>
</evidence>
<dbReference type="PANTHER" id="PTHR45642:SF82">
    <property type="entry name" value="GDSL-LIKE LIPASE_ACYLHYDROLASE SUPERFAMILY PROTEIN-RELATED"/>
    <property type="match status" value="1"/>
</dbReference>
<name>A0AA35VXI4_LACSI</name>
<gene>
    <name evidence="2" type="ORF">LSALG_LOCUS10743</name>
</gene>
<keyword evidence="3" id="KW-1185">Reference proteome</keyword>
<dbReference type="EMBL" id="OX465078">
    <property type="protein sequence ID" value="CAI9270432.1"/>
    <property type="molecule type" value="Genomic_DNA"/>
</dbReference>